<evidence type="ECO:0000256" key="1">
    <source>
        <dbReference type="SAM" id="MobiDB-lite"/>
    </source>
</evidence>
<feature type="region of interest" description="Disordered" evidence="1">
    <location>
        <begin position="1"/>
        <end position="30"/>
    </location>
</feature>
<name>A0AA35QU48_GEOBA</name>
<evidence type="ECO:0000313" key="3">
    <source>
        <dbReference type="Proteomes" id="UP001174909"/>
    </source>
</evidence>
<evidence type="ECO:0000313" key="2">
    <source>
        <dbReference type="EMBL" id="CAI7991464.1"/>
    </source>
</evidence>
<feature type="region of interest" description="Disordered" evidence="1">
    <location>
        <begin position="51"/>
        <end position="89"/>
    </location>
</feature>
<dbReference type="Proteomes" id="UP001174909">
    <property type="component" value="Unassembled WGS sequence"/>
</dbReference>
<sequence>MLQKEKLGKMSSKRELPRRKARRGKRSQSCFELQGNQQYLHASLSTASLPATLAPTRPSSRISQYRDPLSSFKPLEPTSDGSYKHTKSSLLRASSAPVARAQPDYRYLARRRKESILAEKTLTAEKTLKTELPEGETLHSFLVGGRYNSAHHVDVRSIQRLGVYVPRNNSVKSFINSAGTIPPSPEVYGLHPLRKHSPLIVDSTSTHSTERGLEIVRQDLEMQFNEESTASRHSLRSKHSTTLVSEELNGKEAKEAISPPNADHDQEDTDLTHNQPPIGDSGPVADEDTASSVVSASNLLSPEAQQLTQEILLETVSVGEDGNTTSVLEKTKYLSRSSVGLSAVTNTQSRLMLRSRSATSLRHTSMQKSINRPKSAYQLSSVEPSNPHNNSAAIFVDLSKLNSTEDKN</sequence>
<organism evidence="2 3">
    <name type="scientific">Geodia barretti</name>
    <name type="common">Barrett's horny sponge</name>
    <dbReference type="NCBI Taxonomy" id="519541"/>
    <lineage>
        <taxon>Eukaryota</taxon>
        <taxon>Metazoa</taxon>
        <taxon>Porifera</taxon>
        <taxon>Demospongiae</taxon>
        <taxon>Heteroscleromorpha</taxon>
        <taxon>Tetractinellida</taxon>
        <taxon>Astrophorina</taxon>
        <taxon>Geodiidae</taxon>
        <taxon>Geodia</taxon>
    </lineage>
</organism>
<proteinExistence type="predicted"/>
<reference evidence="2" key="1">
    <citation type="submission" date="2023-03" db="EMBL/GenBank/DDBJ databases">
        <authorList>
            <person name="Steffen K."/>
            <person name="Cardenas P."/>
        </authorList>
    </citation>
    <scope>NUCLEOTIDE SEQUENCE</scope>
</reference>
<dbReference type="AlphaFoldDB" id="A0AA35QU48"/>
<feature type="compositionally biased region" description="Basic and acidic residues" evidence="1">
    <location>
        <begin position="1"/>
        <end position="15"/>
    </location>
</feature>
<comment type="caution">
    <text evidence="2">The sequence shown here is derived from an EMBL/GenBank/DDBJ whole genome shotgun (WGS) entry which is preliminary data.</text>
</comment>
<protein>
    <submittedName>
        <fullName evidence="2">Uncharacterized protein</fullName>
    </submittedName>
</protein>
<feature type="compositionally biased region" description="Basic residues" evidence="1">
    <location>
        <begin position="16"/>
        <end position="26"/>
    </location>
</feature>
<accession>A0AA35QU48</accession>
<dbReference type="EMBL" id="CASHTH010000116">
    <property type="protein sequence ID" value="CAI7991464.1"/>
    <property type="molecule type" value="Genomic_DNA"/>
</dbReference>
<gene>
    <name evidence="2" type="ORF">GBAR_LOCUS755</name>
</gene>
<feature type="region of interest" description="Disordered" evidence="1">
    <location>
        <begin position="225"/>
        <end position="290"/>
    </location>
</feature>
<keyword evidence="3" id="KW-1185">Reference proteome</keyword>
<feature type="region of interest" description="Disordered" evidence="1">
    <location>
        <begin position="356"/>
        <end position="390"/>
    </location>
</feature>